<gene>
    <name evidence="1" type="ORF">S01H1_07612</name>
</gene>
<sequence>MSLRELAKRHLPYPAKQGFKYIYSAILPRFRYDKVFWDTYHFLQKSQWWSREKLEEYQMQQLSTLGIPLGFCWEKGVTDSKEHAFIMMLWNRVGFKIGDRCVILRG</sequence>
<name>X0T238_9ZZZZ</name>
<proteinExistence type="predicted"/>
<dbReference type="AlphaFoldDB" id="X0T238"/>
<dbReference type="EMBL" id="BARS01003916">
    <property type="protein sequence ID" value="GAF70105.1"/>
    <property type="molecule type" value="Genomic_DNA"/>
</dbReference>
<protein>
    <submittedName>
        <fullName evidence="1">Uncharacterized protein</fullName>
    </submittedName>
</protein>
<evidence type="ECO:0000313" key="1">
    <source>
        <dbReference type="EMBL" id="GAF70105.1"/>
    </source>
</evidence>
<comment type="caution">
    <text evidence="1">The sequence shown here is derived from an EMBL/GenBank/DDBJ whole genome shotgun (WGS) entry which is preliminary data.</text>
</comment>
<reference evidence="1" key="1">
    <citation type="journal article" date="2014" name="Front. Microbiol.">
        <title>High frequency of phylogenetically diverse reductive dehalogenase-homologous genes in deep subseafloor sedimentary metagenomes.</title>
        <authorList>
            <person name="Kawai M."/>
            <person name="Futagami T."/>
            <person name="Toyoda A."/>
            <person name="Takaki Y."/>
            <person name="Nishi S."/>
            <person name="Hori S."/>
            <person name="Arai W."/>
            <person name="Tsubouchi T."/>
            <person name="Morono Y."/>
            <person name="Uchiyama I."/>
            <person name="Ito T."/>
            <person name="Fujiyama A."/>
            <person name="Inagaki F."/>
            <person name="Takami H."/>
        </authorList>
    </citation>
    <scope>NUCLEOTIDE SEQUENCE</scope>
    <source>
        <strain evidence="1">Expedition CK06-06</strain>
    </source>
</reference>
<accession>X0T238</accession>
<feature type="non-terminal residue" evidence="1">
    <location>
        <position position="106"/>
    </location>
</feature>
<organism evidence="1">
    <name type="scientific">marine sediment metagenome</name>
    <dbReference type="NCBI Taxonomy" id="412755"/>
    <lineage>
        <taxon>unclassified sequences</taxon>
        <taxon>metagenomes</taxon>
        <taxon>ecological metagenomes</taxon>
    </lineage>
</organism>